<keyword evidence="3" id="KW-1185">Reference proteome</keyword>
<dbReference type="InterPro" id="IPR024370">
    <property type="entry name" value="PBP_domain"/>
</dbReference>
<dbReference type="InterPro" id="IPR052738">
    <property type="entry name" value="ABC-Tungstate_binding"/>
</dbReference>
<proteinExistence type="predicted"/>
<name>A0A841KR90_9FIRM</name>
<dbReference type="InterPro" id="IPR003646">
    <property type="entry name" value="SH3-like_bac-type"/>
</dbReference>
<dbReference type="Pfam" id="PF08239">
    <property type="entry name" value="SH3_3"/>
    <property type="match status" value="1"/>
</dbReference>
<dbReference type="Gene3D" id="2.30.30.40">
    <property type="entry name" value="SH3 Domains"/>
    <property type="match status" value="1"/>
</dbReference>
<protein>
    <submittedName>
        <fullName evidence="2">Tungstate transport system substrate-binding protein</fullName>
    </submittedName>
</protein>
<dbReference type="SUPFAM" id="SSF53850">
    <property type="entry name" value="Periplasmic binding protein-like II"/>
    <property type="match status" value="1"/>
</dbReference>
<dbReference type="PROSITE" id="PS51257">
    <property type="entry name" value="PROKAR_LIPOPROTEIN"/>
    <property type="match status" value="1"/>
</dbReference>
<reference evidence="2 3" key="1">
    <citation type="submission" date="2020-08" db="EMBL/GenBank/DDBJ databases">
        <title>Genomic Encyclopedia of Type Strains, Phase IV (KMG-IV): sequencing the most valuable type-strain genomes for metagenomic binning, comparative biology and taxonomic classification.</title>
        <authorList>
            <person name="Goeker M."/>
        </authorList>
    </citation>
    <scope>NUCLEOTIDE SEQUENCE [LARGE SCALE GENOMIC DNA]</scope>
    <source>
        <strain evidence="2 3">DSM 103526</strain>
    </source>
</reference>
<dbReference type="AlphaFoldDB" id="A0A841KR90"/>
<dbReference type="Pfam" id="PF12849">
    <property type="entry name" value="PBP_like_2"/>
    <property type="match status" value="1"/>
</dbReference>
<evidence type="ECO:0000259" key="1">
    <source>
        <dbReference type="PROSITE" id="PS51781"/>
    </source>
</evidence>
<comment type="caution">
    <text evidence="2">The sequence shown here is derived from an EMBL/GenBank/DDBJ whole genome shotgun (WGS) entry which is preliminary data.</text>
</comment>
<dbReference type="Gene3D" id="3.40.190.10">
    <property type="entry name" value="Periplasmic binding protein-like II"/>
    <property type="match status" value="2"/>
</dbReference>
<sequence length="369" mass="39916">MARTILTVLLVVGMVLGCLGATYGQANDSLKPGDTAKTTANVNLRTTASMQGKVLMVAAKGTKVVIEGKVNNWYKVNLADGKAGYMYGQYLAKVEGAATPTAAVKQPAQASNPVKSQELSKVESTMILATTTSTQDTGLLDVLVPAFDKKYGVKTKVIAVGTGEAIEMGKQGNADVILVHARKSEDEFVASGYGINRKDVMYNYFFIVGPKNDPAGIADSKDAETAMKKIFDTNSKFVSRGDQSGTHKKELTIWDKYKLKPQGSKWYMESGQGMGDTLMMASEMGAYTLVDSGTWYAFADKVDLKIVLQGDSILFNPYGVIAVNPEKYSNIHKNAAAAFIDFITSEEGQKIIKDYKKNGQQLFVPDAKK</sequence>
<dbReference type="Proteomes" id="UP000579281">
    <property type="component" value="Unassembled WGS sequence"/>
</dbReference>
<dbReference type="SMART" id="SM00287">
    <property type="entry name" value="SH3b"/>
    <property type="match status" value="1"/>
</dbReference>
<accession>A0A841KR90</accession>
<feature type="domain" description="SH3b" evidence="1">
    <location>
        <begin position="33"/>
        <end position="95"/>
    </location>
</feature>
<dbReference type="EMBL" id="JACHEN010000011">
    <property type="protein sequence ID" value="MBB6215923.1"/>
    <property type="molecule type" value="Genomic_DNA"/>
</dbReference>
<dbReference type="PROSITE" id="PS51781">
    <property type="entry name" value="SH3B"/>
    <property type="match status" value="1"/>
</dbReference>
<dbReference type="RefSeq" id="WP_184310476.1">
    <property type="nucleotide sequence ID" value="NZ_JACHEN010000011.1"/>
</dbReference>
<evidence type="ECO:0000313" key="3">
    <source>
        <dbReference type="Proteomes" id="UP000579281"/>
    </source>
</evidence>
<organism evidence="2 3">
    <name type="scientific">Anaerosolibacter carboniphilus</name>
    <dbReference type="NCBI Taxonomy" id="1417629"/>
    <lineage>
        <taxon>Bacteria</taxon>
        <taxon>Bacillati</taxon>
        <taxon>Bacillota</taxon>
        <taxon>Clostridia</taxon>
        <taxon>Peptostreptococcales</taxon>
        <taxon>Thermotaleaceae</taxon>
        <taxon>Anaerosolibacter</taxon>
    </lineage>
</organism>
<dbReference type="PANTHER" id="PTHR37945">
    <property type="entry name" value="EXTRACELLULAR TUNGSTATE BINDING PROTEIN"/>
    <property type="match status" value="1"/>
</dbReference>
<dbReference type="PANTHER" id="PTHR37945:SF1">
    <property type="entry name" value="EXTRACELLULAR TUNGSTATE BINDING PROTEIN"/>
    <property type="match status" value="1"/>
</dbReference>
<evidence type="ECO:0000313" key="2">
    <source>
        <dbReference type="EMBL" id="MBB6215923.1"/>
    </source>
</evidence>
<gene>
    <name evidence="2" type="ORF">HNQ80_002014</name>
</gene>